<evidence type="ECO:0000259" key="8">
    <source>
        <dbReference type="PROSITE" id="PS51918"/>
    </source>
</evidence>
<evidence type="ECO:0000256" key="3">
    <source>
        <dbReference type="ARBA" id="ARBA00022691"/>
    </source>
</evidence>
<sequence length="726" mass="78143">MTSCSSSSEPPPPKKRLPMTTYSALDVAKINELVEEQDLQLNPMHVSEFQRRLHKAKYPPLDEFDFRDFPKRFVTLLKERFVTRTSTVKLVQHSSDQCTTKLLVRLHDGHMVESVIMRHETGRTTLCVSSQVGCRMGCTFCATGTMGIIGDLTAGEILEQLVHANDVAQVRNIVFMGMGEPLNNFENVKGAVTAMVNTKQFGLGHGHVTVSTVGITPMIRRLSAELPFVNLALSLHAPNQEMRSKIVPAAKAYKIEGLVEALDNHMATSRSGGSLVPADESMEEKGKWKGRSKKDKDRKAMIQYTMLTGPTSTFESAHELGKLCEGKNIIVNLIPYNTTDVKDVYQCPPMEHIVEFQKIVMTYGLLVFIRKTMGEDIGGACGQLVLEKTKGAGGEEKKEDGRDIEEILGGGDGGGGGGVEVKRRAVRKVEKADDVESEAVPRAEKVAVAPSAGGETLALAAAVCGGLGIGLIGSSADDGTPSAPPPAKPAAEWDLSGLRKETDRVIMRTIKKIQKKTLSATSDPAAVVSLQSSLASLQDLEAALKSTPKATGTEKEALVSVALSLSLSDTPAAKQPRGPKKVKGPRHSPKMRKIFRTYTSSDGVTILVGKKAEDNDVLSTTWEHRTPRDWWMHASGCAGSHVVIKSEEESLPPATVLEAAALAARASKCAPANHVKVNLTRCRNVSKPPGAKAGLVALSGDIKTVKVDLAREKGLLDKLDATVEVN</sequence>
<dbReference type="CDD" id="cd01335">
    <property type="entry name" value="Radical_SAM"/>
    <property type="match status" value="1"/>
</dbReference>
<dbReference type="Pfam" id="PF05670">
    <property type="entry name" value="NFACT-R_1"/>
    <property type="match status" value="1"/>
</dbReference>
<dbReference type="SUPFAM" id="SSF102114">
    <property type="entry name" value="Radical SAM enzymes"/>
    <property type="match status" value="1"/>
</dbReference>
<dbReference type="SFLD" id="SFLDS00029">
    <property type="entry name" value="Radical_SAM"/>
    <property type="match status" value="1"/>
</dbReference>
<evidence type="ECO:0000256" key="1">
    <source>
        <dbReference type="ARBA" id="ARBA00001966"/>
    </source>
</evidence>
<feature type="region of interest" description="Disordered" evidence="7">
    <location>
        <begin position="269"/>
        <end position="294"/>
    </location>
</feature>
<feature type="compositionally biased region" description="Gly residues" evidence="7">
    <location>
        <begin position="408"/>
        <end position="419"/>
    </location>
</feature>
<evidence type="ECO:0000256" key="2">
    <source>
        <dbReference type="ARBA" id="ARBA00022485"/>
    </source>
</evidence>
<keyword evidence="3" id="KW-0949">S-adenosyl-L-methionine</keyword>
<gene>
    <name evidence="9" type="ORF">TeGR_g7466</name>
</gene>
<dbReference type="InterPro" id="IPR058240">
    <property type="entry name" value="rSAM_sf"/>
</dbReference>
<evidence type="ECO:0000256" key="7">
    <source>
        <dbReference type="SAM" id="MobiDB-lite"/>
    </source>
</evidence>
<protein>
    <recommendedName>
        <fullName evidence="8">Radical SAM core domain-containing protein</fullName>
    </recommendedName>
</protein>
<organism evidence="9 10">
    <name type="scientific">Tetraparma gracilis</name>
    <dbReference type="NCBI Taxonomy" id="2962635"/>
    <lineage>
        <taxon>Eukaryota</taxon>
        <taxon>Sar</taxon>
        <taxon>Stramenopiles</taxon>
        <taxon>Ochrophyta</taxon>
        <taxon>Bolidophyceae</taxon>
        <taxon>Parmales</taxon>
        <taxon>Triparmaceae</taxon>
        <taxon>Tetraparma</taxon>
    </lineage>
</organism>
<keyword evidence="5" id="KW-0408">Iron</keyword>
<name>A0ABQ6N9I4_9STRA</name>
<dbReference type="PANTHER" id="PTHR30544:SF8">
    <property type="entry name" value="RADICAL SAM SUPERFAMILY PROTEIN"/>
    <property type="match status" value="1"/>
</dbReference>
<feature type="region of interest" description="Disordered" evidence="7">
    <location>
        <begin position="569"/>
        <end position="588"/>
    </location>
</feature>
<evidence type="ECO:0000256" key="6">
    <source>
        <dbReference type="ARBA" id="ARBA00023014"/>
    </source>
</evidence>
<evidence type="ECO:0000313" key="9">
    <source>
        <dbReference type="EMBL" id="GMI43531.1"/>
    </source>
</evidence>
<comment type="cofactor">
    <cofactor evidence="1">
        <name>[4Fe-4S] cluster</name>
        <dbReference type="ChEBI" id="CHEBI:49883"/>
    </cofactor>
</comment>
<dbReference type="InterPro" id="IPR013785">
    <property type="entry name" value="Aldolase_TIM"/>
</dbReference>
<dbReference type="InterPro" id="IPR040072">
    <property type="entry name" value="Methyltransferase_A"/>
</dbReference>
<evidence type="ECO:0000313" key="10">
    <source>
        <dbReference type="Proteomes" id="UP001165060"/>
    </source>
</evidence>
<evidence type="ECO:0000256" key="4">
    <source>
        <dbReference type="ARBA" id="ARBA00022723"/>
    </source>
</evidence>
<feature type="compositionally biased region" description="Basic residues" evidence="7">
    <location>
        <begin position="577"/>
        <end position="588"/>
    </location>
</feature>
<dbReference type="InterPro" id="IPR007197">
    <property type="entry name" value="rSAM"/>
</dbReference>
<dbReference type="EMBL" id="BRYB01002348">
    <property type="protein sequence ID" value="GMI43531.1"/>
    <property type="molecule type" value="Genomic_DNA"/>
</dbReference>
<dbReference type="PROSITE" id="PS51918">
    <property type="entry name" value="RADICAL_SAM"/>
    <property type="match status" value="1"/>
</dbReference>
<keyword evidence="2" id="KW-0004">4Fe-4S</keyword>
<dbReference type="PANTHER" id="PTHR30544">
    <property type="entry name" value="23S RRNA METHYLTRANSFERASE"/>
    <property type="match status" value="1"/>
</dbReference>
<keyword evidence="4" id="KW-0479">Metal-binding</keyword>
<dbReference type="Gene3D" id="3.20.20.70">
    <property type="entry name" value="Aldolase class I"/>
    <property type="match status" value="1"/>
</dbReference>
<dbReference type="Pfam" id="PF04055">
    <property type="entry name" value="Radical_SAM"/>
    <property type="match status" value="1"/>
</dbReference>
<dbReference type="Proteomes" id="UP001165060">
    <property type="component" value="Unassembled WGS sequence"/>
</dbReference>
<feature type="domain" description="Radical SAM core" evidence="8">
    <location>
        <begin position="120"/>
        <end position="376"/>
    </location>
</feature>
<reference evidence="9 10" key="1">
    <citation type="journal article" date="2023" name="Commun. Biol.">
        <title>Genome analysis of Parmales, the sister group of diatoms, reveals the evolutionary specialization of diatoms from phago-mixotrophs to photoautotrophs.</title>
        <authorList>
            <person name="Ban H."/>
            <person name="Sato S."/>
            <person name="Yoshikawa S."/>
            <person name="Yamada K."/>
            <person name="Nakamura Y."/>
            <person name="Ichinomiya M."/>
            <person name="Sato N."/>
            <person name="Blanc-Mathieu R."/>
            <person name="Endo H."/>
            <person name="Kuwata A."/>
            <person name="Ogata H."/>
        </authorList>
    </citation>
    <scope>NUCLEOTIDE SEQUENCE [LARGE SCALE GENOMIC DNA]</scope>
</reference>
<proteinExistence type="predicted"/>
<keyword evidence="10" id="KW-1185">Reference proteome</keyword>
<dbReference type="InterPro" id="IPR008532">
    <property type="entry name" value="NFACT_RNA-bd"/>
</dbReference>
<accession>A0ABQ6N9I4</accession>
<comment type="caution">
    <text evidence="9">The sequence shown here is derived from an EMBL/GenBank/DDBJ whole genome shotgun (WGS) entry which is preliminary data.</text>
</comment>
<feature type="region of interest" description="Disordered" evidence="7">
    <location>
        <begin position="391"/>
        <end position="419"/>
    </location>
</feature>
<feature type="compositionally biased region" description="Basic and acidic residues" evidence="7">
    <location>
        <begin position="391"/>
        <end position="405"/>
    </location>
</feature>
<evidence type="ECO:0000256" key="5">
    <source>
        <dbReference type="ARBA" id="ARBA00023004"/>
    </source>
</evidence>
<keyword evidence="6" id="KW-0411">Iron-sulfur</keyword>